<keyword evidence="2" id="KW-0808">Transferase</keyword>
<dbReference type="GO" id="GO:0007165">
    <property type="term" value="P:signal transduction"/>
    <property type="evidence" value="ECO:0007669"/>
    <property type="project" value="TreeGrafter"/>
</dbReference>
<dbReference type="InterPro" id="IPR001245">
    <property type="entry name" value="Ser-Thr/Tyr_kinase_cat_dom"/>
</dbReference>
<protein>
    <submittedName>
        <fullName evidence="2">Kinase-like domain-containing protein</fullName>
    </submittedName>
</protein>
<sequence>MATIKKELVHAILNRAYGLNKDFNNQNNLEEQCEFLKQTVLAEKSLTKGEKSYAIKLINEDFDYYKIIYNKETKRICKDCQVECLATLYYCENCVRNYLKTKISNWTSGNNDIDNLIQKCQMETLKSDGIVEWIPYNNLQNIKYKLKAVSLRFTRQIGSMEGKSHLTISNKYGQIVLCYGITQDPSDGIYMLVMIKMHENLREYLQQNHSKLTWKDRIKIIYDIIPLVRIIYKENAIHRDLYSGNILFHQLNQIFYISDLGICGPANKSLNSVYENLPYIAPEVIAKKEYSFASDFHNIGMLMWEI</sequence>
<dbReference type="Pfam" id="PF07714">
    <property type="entry name" value="PK_Tyr_Ser-Thr"/>
    <property type="match status" value="1"/>
</dbReference>
<evidence type="ECO:0000259" key="1">
    <source>
        <dbReference type="PROSITE" id="PS50011"/>
    </source>
</evidence>
<dbReference type="GO" id="GO:0005737">
    <property type="term" value="C:cytoplasm"/>
    <property type="evidence" value="ECO:0007669"/>
    <property type="project" value="TreeGrafter"/>
</dbReference>
<dbReference type="EMBL" id="QKYT01000704">
    <property type="protein sequence ID" value="RIA82107.1"/>
    <property type="molecule type" value="Genomic_DNA"/>
</dbReference>
<keyword evidence="2" id="KW-0418">Kinase</keyword>
<dbReference type="AlphaFoldDB" id="A0A397SDL7"/>
<evidence type="ECO:0000313" key="2">
    <source>
        <dbReference type="EMBL" id="RIA82107.1"/>
    </source>
</evidence>
<accession>A0A397SDL7</accession>
<evidence type="ECO:0000313" key="3">
    <source>
        <dbReference type="Proteomes" id="UP000265703"/>
    </source>
</evidence>
<keyword evidence="3" id="KW-1185">Reference proteome</keyword>
<dbReference type="GO" id="GO:0005524">
    <property type="term" value="F:ATP binding"/>
    <property type="evidence" value="ECO:0007669"/>
    <property type="project" value="InterPro"/>
</dbReference>
<dbReference type="InterPro" id="IPR011009">
    <property type="entry name" value="Kinase-like_dom_sf"/>
</dbReference>
<dbReference type="PANTHER" id="PTHR23257">
    <property type="entry name" value="SERINE-THREONINE PROTEIN KINASE"/>
    <property type="match status" value="1"/>
</dbReference>
<dbReference type="InterPro" id="IPR050167">
    <property type="entry name" value="Ser_Thr_protein_kinase"/>
</dbReference>
<dbReference type="InterPro" id="IPR000719">
    <property type="entry name" value="Prot_kinase_dom"/>
</dbReference>
<dbReference type="OrthoDB" id="4062651at2759"/>
<dbReference type="PANTHER" id="PTHR23257:SF958">
    <property type="entry name" value="SERINE_THREONINE-PROTEIN KINASE WNK4"/>
    <property type="match status" value="1"/>
</dbReference>
<gene>
    <name evidence="2" type="ORF">C1645_863550</name>
</gene>
<feature type="domain" description="Protein kinase" evidence="1">
    <location>
        <begin position="117"/>
        <end position="306"/>
    </location>
</feature>
<dbReference type="Gene3D" id="1.10.510.10">
    <property type="entry name" value="Transferase(Phosphotransferase) domain 1"/>
    <property type="match status" value="1"/>
</dbReference>
<dbReference type="SUPFAM" id="SSF56112">
    <property type="entry name" value="Protein kinase-like (PK-like)"/>
    <property type="match status" value="1"/>
</dbReference>
<reference evidence="2 3" key="1">
    <citation type="submission" date="2018-06" db="EMBL/GenBank/DDBJ databases">
        <title>Comparative genomics reveals the genomic features of Rhizophagus irregularis, R. cerebriforme, R. diaphanum and Gigaspora rosea, and their symbiotic lifestyle signature.</title>
        <authorList>
            <person name="Morin E."/>
            <person name="San Clemente H."/>
            <person name="Chen E.C.H."/>
            <person name="De La Providencia I."/>
            <person name="Hainaut M."/>
            <person name="Kuo A."/>
            <person name="Kohler A."/>
            <person name="Murat C."/>
            <person name="Tang N."/>
            <person name="Roy S."/>
            <person name="Loubradou J."/>
            <person name="Henrissat B."/>
            <person name="Grigoriev I.V."/>
            <person name="Corradi N."/>
            <person name="Roux C."/>
            <person name="Martin F.M."/>
        </authorList>
    </citation>
    <scope>NUCLEOTIDE SEQUENCE [LARGE SCALE GENOMIC DNA]</scope>
    <source>
        <strain evidence="2 3">DAOM 227022</strain>
    </source>
</reference>
<organism evidence="2 3">
    <name type="scientific">Glomus cerebriforme</name>
    <dbReference type="NCBI Taxonomy" id="658196"/>
    <lineage>
        <taxon>Eukaryota</taxon>
        <taxon>Fungi</taxon>
        <taxon>Fungi incertae sedis</taxon>
        <taxon>Mucoromycota</taxon>
        <taxon>Glomeromycotina</taxon>
        <taxon>Glomeromycetes</taxon>
        <taxon>Glomerales</taxon>
        <taxon>Glomeraceae</taxon>
        <taxon>Glomus</taxon>
    </lineage>
</organism>
<dbReference type="Proteomes" id="UP000265703">
    <property type="component" value="Unassembled WGS sequence"/>
</dbReference>
<dbReference type="GO" id="GO:0004672">
    <property type="term" value="F:protein kinase activity"/>
    <property type="evidence" value="ECO:0007669"/>
    <property type="project" value="InterPro"/>
</dbReference>
<name>A0A397SDL7_9GLOM</name>
<dbReference type="PROSITE" id="PS50011">
    <property type="entry name" value="PROTEIN_KINASE_DOM"/>
    <property type="match status" value="1"/>
</dbReference>
<dbReference type="STRING" id="658196.A0A397SDL7"/>
<comment type="caution">
    <text evidence="2">The sequence shown here is derived from an EMBL/GenBank/DDBJ whole genome shotgun (WGS) entry which is preliminary data.</text>
</comment>
<proteinExistence type="predicted"/>